<accession>A0A0B2QLN4</accession>
<dbReference type="Proteomes" id="UP000053555">
    <property type="component" value="Unassembled WGS sequence"/>
</dbReference>
<reference evidence="1" key="1">
    <citation type="submission" date="2014-07" db="EMBL/GenBank/DDBJ databases">
        <title>Identification of a novel salt tolerance gene in wild soybean by whole-genome sequencing.</title>
        <authorList>
            <person name="Lam H.-M."/>
            <person name="Qi X."/>
            <person name="Li M.-W."/>
            <person name="Liu X."/>
            <person name="Xie M."/>
            <person name="Ni M."/>
            <person name="Xu X."/>
        </authorList>
    </citation>
    <scope>NUCLEOTIDE SEQUENCE [LARGE SCALE GENOMIC DNA]</scope>
    <source>
        <tissue evidence="1">Root</tissue>
    </source>
</reference>
<sequence>LSSLITELAPAAVSEKGLTFEEAMEERLCVYSRVVAHFPTAVKEFKWRNGWFCSLSEKATTQGKPDPCHLHSQWLKELRIV</sequence>
<name>A0A0B2QLN4_GLYSO</name>
<dbReference type="AlphaFoldDB" id="A0A0B2QLN4"/>
<gene>
    <name evidence="1" type="ORF">glysoja_049253</name>
</gene>
<feature type="non-terminal residue" evidence="1">
    <location>
        <position position="1"/>
    </location>
</feature>
<evidence type="ECO:0000313" key="1">
    <source>
        <dbReference type="EMBL" id="KHN20657.1"/>
    </source>
</evidence>
<protein>
    <submittedName>
        <fullName evidence="1">Uncharacterized protein</fullName>
    </submittedName>
</protein>
<dbReference type="PANTHER" id="PTHR34044">
    <property type="entry name" value="NUCLEAR PROTEIN"/>
    <property type="match status" value="1"/>
</dbReference>
<dbReference type="PANTHER" id="PTHR34044:SF1">
    <property type="entry name" value="NUCLEAR PROTEIN"/>
    <property type="match status" value="1"/>
</dbReference>
<organism evidence="1">
    <name type="scientific">Glycine soja</name>
    <name type="common">Wild soybean</name>
    <dbReference type="NCBI Taxonomy" id="3848"/>
    <lineage>
        <taxon>Eukaryota</taxon>
        <taxon>Viridiplantae</taxon>
        <taxon>Streptophyta</taxon>
        <taxon>Embryophyta</taxon>
        <taxon>Tracheophyta</taxon>
        <taxon>Spermatophyta</taxon>
        <taxon>Magnoliopsida</taxon>
        <taxon>eudicotyledons</taxon>
        <taxon>Gunneridae</taxon>
        <taxon>Pentapetalae</taxon>
        <taxon>rosids</taxon>
        <taxon>fabids</taxon>
        <taxon>Fabales</taxon>
        <taxon>Fabaceae</taxon>
        <taxon>Papilionoideae</taxon>
        <taxon>50 kb inversion clade</taxon>
        <taxon>NPAAA clade</taxon>
        <taxon>indigoferoid/millettioid clade</taxon>
        <taxon>Phaseoleae</taxon>
        <taxon>Glycine</taxon>
        <taxon>Glycine subgen. Soja</taxon>
    </lineage>
</organism>
<dbReference type="EMBL" id="KN658239">
    <property type="protein sequence ID" value="KHN20657.1"/>
    <property type="molecule type" value="Genomic_DNA"/>
</dbReference>
<proteinExistence type="predicted"/>